<evidence type="ECO:0000256" key="4">
    <source>
        <dbReference type="ARBA" id="ARBA00022989"/>
    </source>
</evidence>
<reference evidence="8 11" key="1">
    <citation type="submission" date="2015-10" db="EMBL/GenBank/DDBJ databases">
        <title>Pseudomonas putida clinical strains.</title>
        <authorList>
            <person name="Molina L."/>
            <person name="Udaondo Z."/>
        </authorList>
    </citation>
    <scope>NUCLEOTIDE SEQUENCE [LARGE SCALE GENOMIC DNA]</scope>
    <source>
        <strain evidence="8 11">HB13667</strain>
    </source>
</reference>
<keyword evidence="4" id="KW-1133">Transmembrane helix</keyword>
<dbReference type="Pfam" id="PF17200">
    <property type="entry name" value="sCache_2"/>
    <property type="match status" value="2"/>
</dbReference>
<evidence type="ECO:0000313" key="13">
    <source>
        <dbReference type="Proteomes" id="UP000542695"/>
    </source>
</evidence>
<keyword evidence="2" id="KW-1003">Cell membrane</keyword>
<feature type="domain" description="Single Cache" evidence="7">
    <location>
        <begin position="25"/>
        <end position="108"/>
    </location>
</feature>
<evidence type="ECO:0000256" key="3">
    <source>
        <dbReference type="ARBA" id="ARBA00022692"/>
    </source>
</evidence>
<evidence type="ECO:0000313" key="10">
    <source>
        <dbReference type="EMBL" id="QOC96315.1"/>
    </source>
</evidence>
<sequence length="285" mass="32063">MSLYRAFTGVCLCLACLFAMAQPPSSDVYDAESQRARALLAKAVARYQASGDNALAEFSRQGEFVDGELYIYVVDTSGVMLASGGPSVSLVGKPVVSVLDDDLKAAFRQAIEQPADGTVRSAEYRWWNWQHAKVERKRVFYQRVGERVISVGYYMPRSSFEQARELLQRVVDQVHKDPNAAFALINQHDKELTQGDLYAFVVDIKSQRFVAHGFLPRLIGTDFKSLRSTDGQPIGEAMLRQMQQHETGELDYLWRNPITGQNEFKKTLLQRVNGYVVALGYYSGQ</sequence>
<dbReference type="Gene3D" id="3.30.450.20">
    <property type="entry name" value="PAS domain"/>
    <property type="match status" value="2"/>
</dbReference>
<organism evidence="8 11">
    <name type="scientific">Pseudomonas putida</name>
    <name type="common">Arthrobacter siderocapsulatus</name>
    <dbReference type="NCBI Taxonomy" id="303"/>
    <lineage>
        <taxon>Bacteria</taxon>
        <taxon>Pseudomonadati</taxon>
        <taxon>Pseudomonadota</taxon>
        <taxon>Gammaproteobacteria</taxon>
        <taxon>Pseudomonadales</taxon>
        <taxon>Pseudomonadaceae</taxon>
        <taxon>Pseudomonas</taxon>
    </lineage>
</organism>
<evidence type="ECO:0000313" key="11">
    <source>
        <dbReference type="Proteomes" id="UP000050437"/>
    </source>
</evidence>
<keyword evidence="6" id="KW-0732">Signal</keyword>
<proteinExistence type="predicted"/>
<dbReference type="SMART" id="SM01049">
    <property type="entry name" value="Cache_2"/>
    <property type="match status" value="2"/>
</dbReference>
<dbReference type="Proteomes" id="UP000516786">
    <property type="component" value="Chromosome"/>
</dbReference>
<reference evidence="10 12" key="3">
    <citation type="submission" date="2020-09" db="EMBL/GenBank/DDBJ databases">
        <title>Co-existence of a novel multidrug-resistance efflux pump with carbapenem resistance gene blaVIM-2 in one megaplasmid in Pseudomonas putida.</title>
        <authorList>
            <person name="Peng K."/>
            <person name="Li R."/>
        </authorList>
    </citation>
    <scope>NUCLEOTIDE SEQUENCE [LARGE SCALE GENOMIC DNA]</scope>
    <source>
        <strain evidence="10 12">ZXPA-20</strain>
    </source>
</reference>
<dbReference type="Proteomes" id="UP000542695">
    <property type="component" value="Unassembled WGS sequence"/>
</dbReference>
<gene>
    <name evidence="8" type="ORF">HB13667_16955</name>
    <name evidence="9" type="ORF">HX798_03195</name>
    <name evidence="10" type="ORF">ID616_19775</name>
</gene>
<feature type="chain" id="PRO_5044367900" evidence="6">
    <location>
        <begin position="22"/>
        <end position="285"/>
    </location>
</feature>
<reference evidence="9 13" key="2">
    <citation type="submission" date="2020-04" db="EMBL/GenBank/DDBJ databases">
        <title>Molecular characterization of pseudomonads from Agaricus bisporus reveal novel blotch 2 pathogens in Western Europe.</title>
        <authorList>
            <person name="Taparia T."/>
            <person name="Krijger M."/>
            <person name="Haynes E."/>
            <person name="Elpinstone J.G."/>
            <person name="Noble R."/>
            <person name="Van Der Wolf J."/>
        </authorList>
    </citation>
    <scope>NUCLEOTIDE SEQUENCE [LARGE SCALE GENOMIC DNA]</scope>
    <source>
        <strain evidence="9 13">P7765</strain>
    </source>
</reference>
<accession>A0A0P7D2J0</accession>
<dbReference type="GO" id="GO:0005886">
    <property type="term" value="C:plasma membrane"/>
    <property type="evidence" value="ECO:0007669"/>
    <property type="project" value="UniProtKB-SubCell"/>
</dbReference>
<evidence type="ECO:0000256" key="2">
    <source>
        <dbReference type="ARBA" id="ARBA00022475"/>
    </source>
</evidence>
<dbReference type="EMBL" id="CP061723">
    <property type="protein sequence ID" value="QOC96315.1"/>
    <property type="molecule type" value="Genomic_DNA"/>
</dbReference>
<dbReference type="EMBL" id="JACARV010000008">
    <property type="protein sequence ID" value="NWC79291.1"/>
    <property type="molecule type" value="Genomic_DNA"/>
</dbReference>
<keyword evidence="5" id="KW-0472">Membrane</keyword>
<evidence type="ECO:0000256" key="1">
    <source>
        <dbReference type="ARBA" id="ARBA00004651"/>
    </source>
</evidence>
<name>A0A0P7D2J0_PSEPU</name>
<feature type="domain" description="Single Cache" evidence="7">
    <location>
        <begin position="157"/>
        <end position="236"/>
    </location>
</feature>
<comment type="subcellular location">
    <subcellularLocation>
        <location evidence="1">Cell membrane</location>
        <topology evidence="1">Multi-pass membrane protein</topology>
    </subcellularLocation>
</comment>
<evidence type="ECO:0000256" key="5">
    <source>
        <dbReference type="ARBA" id="ARBA00023136"/>
    </source>
</evidence>
<dbReference type="Proteomes" id="UP000050437">
    <property type="component" value="Unassembled WGS sequence"/>
</dbReference>
<evidence type="ECO:0000259" key="7">
    <source>
        <dbReference type="SMART" id="SM01049"/>
    </source>
</evidence>
<dbReference type="AlphaFoldDB" id="A0A0P7D2J0"/>
<dbReference type="EMBL" id="LKKS01000102">
    <property type="protein sequence ID" value="KPM62869.1"/>
    <property type="molecule type" value="Genomic_DNA"/>
</dbReference>
<protein>
    <submittedName>
        <fullName evidence="9">Cache domain-containing protein</fullName>
    </submittedName>
    <submittedName>
        <fullName evidence="8">Calcium channel protein</fullName>
    </submittedName>
</protein>
<evidence type="ECO:0000313" key="12">
    <source>
        <dbReference type="Proteomes" id="UP000516786"/>
    </source>
</evidence>
<feature type="signal peptide" evidence="6">
    <location>
        <begin position="1"/>
        <end position="21"/>
    </location>
</feature>
<evidence type="ECO:0000256" key="6">
    <source>
        <dbReference type="SAM" id="SignalP"/>
    </source>
</evidence>
<evidence type="ECO:0000313" key="9">
    <source>
        <dbReference type="EMBL" id="NWC79291.1"/>
    </source>
</evidence>
<dbReference type="RefSeq" id="WP_046785931.1">
    <property type="nucleotide sequence ID" value="NZ_CP061723.1"/>
</dbReference>
<evidence type="ECO:0000313" key="8">
    <source>
        <dbReference type="EMBL" id="KPM62869.1"/>
    </source>
</evidence>
<keyword evidence="3" id="KW-0812">Transmembrane</keyword>
<dbReference type="InterPro" id="IPR033480">
    <property type="entry name" value="sCache_2"/>
</dbReference>